<evidence type="ECO:0000256" key="5">
    <source>
        <dbReference type="ARBA" id="ARBA00022801"/>
    </source>
</evidence>
<dbReference type="OrthoDB" id="412874at2759"/>
<comment type="cofactor">
    <cofactor evidence="1">
        <name>Zn(2+)</name>
        <dbReference type="ChEBI" id="CHEBI:29105"/>
    </cofactor>
</comment>
<proteinExistence type="inferred from homology"/>
<evidence type="ECO:0000313" key="11">
    <source>
        <dbReference type="Proteomes" id="UP000027195"/>
    </source>
</evidence>
<accession>A0A067N1C4</accession>
<evidence type="ECO:0000256" key="6">
    <source>
        <dbReference type="ARBA" id="ARBA00022833"/>
    </source>
</evidence>
<feature type="domain" description="Lysine-specific metallo-endopeptidase" evidence="9">
    <location>
        <begin position="213"/>
        <end position="345"/>
    </location>
</feature>
<dbReference type="Gene3D" id="2.60.40.2970">
    <property type="match status" value="1"/>
</dbReference>
<dbReference type="InterPro" id="IPR024079">
    <property type="entry name" value="MetalloPept_cat_dom_sf"/>
</dbReference>
<evidence type="ECO:0000256" key="7">
    <source>
        <dbReference type="ARBA" id="ARBA00023049"/>
    </source>
</evidence>
<evidence type="ECO:0000259" key="9">
    <source>
        <dbReference type="SMART" id="SM01351"/>
    </source>
</evidence>
<dbReference type="PANTHER" id="PTHR37016:SF3">
    <property type="entry name" value="NEUTRAL PROTEASE 2-RELATED"/>
    <property type="match status" value="1"/>
</dbReference>
<keyword evidence="3" id="KW-0645">Protease</keyword>
<dbReference type="HOGENOM" id="CLU_041257_0_0_1"/>
<gene>
    <name evidence="10" type="ORF">BOTBODRAFT_40450</name>
</gene>
<dbReference type="Pfam" id="PF14521">
    <property type="entry name" value="Aspzincin_M35"/>
    <property type="match status" value="1"/>
</dbReference>
<keyword evidence="5" id="KW-0378">Hydrolase</keyword>
<comment type="similarity">
    <text evidence="2">Belongs to the peptidase M35 family.</text>
</comment>
<dbReference type="AlphaFoldDB" id="A0A067N1C4"/>
<dbReference type="Gene3D" id="3.40.390.10">
    <property type="entry name" value="Collagenase (Catalytic Domain)"/>
    <property type="match status" value="1"/>
</dbReference>
<dbReference type="GO" id="GO:0046872">
    <property type="term" value="F:metal ion binding"/>
    <property type="evidence" value="ECO:0007669"/>
    <property type="project" value="UniProtKB-KW"/>
</dbReference>
<keyword evidence="11" id="KW-1185">Reference proteome</keyword>
<dbReference type="PANTHER" id="PTHR37016">
    <property type="match status" value="1"/>
</dbReference>
<evidence type="ECO:0000313" key="10">
    <source>
        <dbReference type="EMBL" id="KDQ21793.1"/>
    </source>
</evidence>
<dbReference type="InterPro" id="IPR029463">
    <property type="entry name" value="Lys_MEP"/>
</dbReference>
<evidence type="ECO:0000256" key="3">
    <source>
        <dbReference type="ARBA" id="ARBA00022670"/>
    </source>
</evidence>
<evidence type="ECO:0000256" key="2">
    <source>
        <dbReference type="ARBA" id="ARBA00010279"/>
    </source>
</evidence>
<dbReference type="GO" id="GO:0004222">
    <property type="term" value="F:metalloendopeptidase activity"/>
    <property type="evidence" value="ECO:0007669"/>
    <property type="project" value="InterPro"/>
</dbReference>
<keyword evidence="6" id="KW-0862">Zinc</keyword>
<dbReference type="STRING" id="930990.A0A067N1C4"/>
<sequence length="351" mass="37667">MLACALALSLQLTSLVVAAPSFSVSVSSPQLSVNGVSNLHVTAAISNTGSETLRLLKDPSSILRKDWETDSFRFTQNGTNVAPNFLGAMVKWSPELAAATNAVTTIAPGQTVEVAHDLSTRYDFSALGAGVFDIHAYDTFTHIDEAGNYIPLQAAVSTPVSVAITGSLNAVRTPVRSAKFAKRANFKGCSAAQETDIDHAVGAASELSTGAFNYFSSRSKATLRYETWFGKFDPTRFNTVKANYKKIAAVHLSAFTYDCGCPHQDAFAYVYPEKFGEVYLCPAFFKAPPRGSDSQAGTIVHEVSHFTKTAATKDLAYGKTKCATLAKNRPKKAITNADNIEYFAENDPALS</sequence>
<dbReference type="Proteomes" id="UP000027195">
    <property type="component" value="Unassembled WGS sequence"/>
</dbReference>
<keyword evidence="7" id="KW-0482">Metalloprotease</keyword>
<dbReference type="EMBL" id="KL198016">
    <property type="protein sequence ID" value="KDQ21793.1"/>
    <property type="molecule type" value="Genomic_DNA"/>
</dbReference>
<feature type="chain" id="PRO_5001641717" description="Lysine-specific metallo-endopeptidase domain-containing protein" evidence="8">
    <location>
        <begin position="19"/>
        <end position="351"/>
    </location>
</feature>
<evidence type="ECO:0000256" key="4">
    <source>
        <dbReference type="ARBA" id="ARBA00022723"/>
    </source>
</evidence>
<evidence type="ECO:0000256" key="8">
    <source>
        <dbReference type="SAM" id="SignalP"/>
    </source>
</evidence>
<keyword evidence="4" id="KW-0479">Metal-binding</keyword>
<name>A0A067N1C4_BOTB1</name>
<dbReference type="InParanoid" id="A0A067N1C4"/>
<dbReference type="InterPro" id="IPR050414">
    <property type="entry name" value="Fungal_M35_metalloproteases"/>
</dbReference>
<protein>
    <recommendedName>
        <fullName evidence="9">Lysine-specific metallo-endopeptidase domain-containing protein</fullName>
    </recommendedName>
</protein>
<evidence type="ECO:0000256" key="1">
    <source>
        <dbReference type="ARBA" id="ARBA00001947"/>
    </source>
</evidence>
<keyword evidence="8" id="KW-0732">Signal</keyword>
<dbReference type="SUPFAM" id="SSF55486">
    <property type="entry name" value="Metalloproteases ('zincins'), catalytic domain"/>
    <property type="match status" value="1"/>
</dbReference>
<dbReference type="GO" id="GO:0006508">
    <property type="term" value="P:proteolysis"/>
    <property type="evidence" value="ECO:0007669"/>
    <property type="project" value="UniProtKB-KW"/>
</dbReference>
<reference evidence="11" key="1">
    <citation type="journal article" date="2014" name="Proc. Natl. Acad. Sci. U.S.A.">
        <title>Extensive sampling of basidiomycete genomes demonstrates inadequacy of the white-rot/brown-rot paradigm for wood decay fungi.</title>
        <authorList>
            <person name="Riley R."/>
            <person name="Salamov A.A."/>
            <person name="Brown D.W."/>
            <person name="Nagy L.G."/>
            <person name="Floudas D."/>
            <person name="Held B.W."/>
            <person name="Levasseur A."/>
            <person name="Lombard V."/>
            <person name="Morin E."/>
            <person name="Otillar R."/>
            <person name="Lindquist E.A."/>
            <person name="Sun H."/>
            <person name="LaButti K.M."/>
            <person name="Schmutz J."/>
            <person name="Jabbour D."/>
            <person name="Luo H."/>
            <person name="Baker S.E."/>
            <person name="Pisabarro A.G."/>
            <person name="Walton J.D."/>
            <person name="Blanchette R.A."/>
            <person name="Henrissat B."/>
            <person name="Martin F."/>
            <person name="Cullen D."/>
            <person name="Hibbett D.S."/>
            <person name="Grigoriev I.V."/>
        </authorList>
    </citation>
    <scope>NUCLEOTIDE SEQUENCE [LARGE SCALE GENOMIC DNA]</scope>
    <source>
        <strain evidence="11">FD-172 SS1</strain>
    </source>
</reference>
<feature type="signal peptide" evidence="8">
    <location>
        <begin position="1"/>
        <end position="18"/>
    </location>
</feature>
<dbReference type="SMART" id="SM01351">
    <property type="entry name" value="Aspzincin_M35"/>
    <property type="match status" value="1"/>
</dbReference>
<organism evidence="10 11">
    <name type="scientific">Botryobasidium botryosum (strain FD-172 SS1)</name>
    <dbReference type="NCBI Taxonomy" id="930990"/>
    <lineage>
        <taxon>Eukaryota</taxon>
        <taxon>Fungi</taxon>
        <taxon>Dikarya</taxon>
        <taxon>Basidiomycota</taxon>
        <taxon>Agaricomycotina</taxon>
        <taxon>Agaricomycetes</taxon>
        <taxon>Cantharellales</taxon>
        <taxon>Botryobasidiaceae</taxon>
        <taxon>Botryobasidium</taxon>
    </lineage>
</organism>